<dbReference type="GO" id="GO:0006612">
    <property type="term" value="P:protein targeting to membrane"/>
    <property type="evidence" value="ECO:0007669"/>
    <property type="project" value="TreeGrafter"/>
</dbReference>
<name>A0A913XFJ3_EXADI</name>
<dbReference type="GeneID" id="110242036"/>
<proteinExistence type="inferred from homology"/>
<keyword evidence="5 7" id="KW-0653">Protein transport</keyword>
<dbReference type="Proteomes" id="UP000887567">
    <property type="component" value="Unplaced"/>
</dbReference>
<dbReference type="OMA" id="HPWCNEH"/>
<comment type="similarity">
    <text evidence="2">Belongs to the VPS37 family.</text>
</comment>
<dbReference type="Gene3D" id="1.10.287.660">
    <property type="entry name" value="Helix hairpin bin"/>
    <property type="match status" value="1"/>
</dbReference>
<keyword evidence="3 7" id="KW-0813">Transport</keyword>
<feature type="compositionally biased region" description="Low complexity" evidence="8">
    <location>
        <begin position="8"/>
        <end position="19"/>
    </location>
</feature>
<dbReference type="InterPro" id="IPR033788">
    <property type="entry name" value="VbhA-like"/>
</dbReference>
<keyword evidence="4" id="KW-0967">Endosome</keyword>
<dbReference type="SUPFAM" id="SSF140111">
    <property type="entry name" value="Endosomal sorting complex assembly domain"/>
    <property type="match status" value="1"/>
</dbReference>
<dbReference type="AlphaFoldDB" id="A0A913XFJ3"/>
<dbReference type="OrthoDB" id="10260857at2759"/>
<evidence type="ECO:0000256" key="1">
    <source>
        <dbReference type="ARBA" id="ARBA00004633"/>
    </source>
</evidence>
<protein>
    <recommendedName>
        <fullName evidence="9">VPS37 C-terminal domain-containing protein</fullName>
    </recommendedName>
</protein>
<dbReference type="KEGG" id="epa:110242036"/>
<comment type="function">
    <text evidence="6">Component of the ESCRT-I complex, a regulator of vesicular trafficking process. Required for the sorting of endocytic ubiquitinated cargos into multivesicular bodies. May be involved in cell growth and differentiation.</text>
</comment>
<evidence type="ECO:0000256" key="7">
    <source>
        <dbReference type="PROSITE-ProRule" id="PRU00646"/>
    </source>
</evidence>
<evidence type="ECO:0000313" key="11">
    <source>
        <dbReference type="Proteomes" id="UP000887567"/>
    </source>
</evidence>
<dbReference type="GO" id="GO:0006623">
    <property type="term" value="P:protein targeting to vacuole"/>
    <property type="evidence" value="ECO:0007669"/>
    <property type="project" value="TreeGrafter"/>
</dbReference>
<evidence type="ECO:0000256" key="4">
    <source>
        <dbReference type="ARBA" id="ARBA00022753"/>
    </source>
</evidence>
<sequence>MSWMNIFSSSSAPKSSIPPTTALQQQRLKQIDTLKNFHHNVTEVQRDIEYRITFYVHGATMSFNVTLPPQFPNEKPVVTVSPPIQHPWVNDQMVVVGCPSLNMFYMHSNLGKAIQDVIKEFCDGHPPQFLTPPSSTIPGSLPSSNLSGYQPSSTSSFTGYQPLANPYSPMSFSPSSGSSTMFSGLSGTMTSTVMSTQVDSSNNARRPVVSSEFPGLNGLSLKELKDLNDDVKLIDEFIKNNMESLKQLHEKKDQVIKENEEIARYNLSLQPKFEACKDSILQCHALLAEKTQNFAQQSQKQKDLSETYSLRNIHTNMEVAASEADQDSEEIADRYLLGEIKTDEFIQTFMEKRKLCHLRRAKEEKLRNIHTHF</sequence>
<dbReference type="RefSeq" id="XP_020903627.1">
    <property type="nucleotide sequence ID" value="XM_021047968.2"/>
</dbReference>
<evidence type="ECO:0000256" key="2">
    <source>
        <dbReference type="ARBA" id="ARBA00007617"/>
    </source>
</evidence>
<dbReference type="PANTHER" id="PTHR13678">
    <property type="entry name" value="VACUOLAR PROTEIN SORTING-ASSOCIATED PROTEIN 37"/>
    <property type="match status" value="1"/>
</dbReference>
<dbReference type="InterPro" id="IPR029012">
    <property type="entry name" value="Helix_hairpin_bin_sf"/>
</dbReference>
<comment type="subcellular location">
    <subcellularLocation>
        <location evidence="1">Late endosome membrane</location>
        <topology evidence="1">Peripheral membrane protein</topology>
    </subcellularLocation>
</comment>
<feature type="region of interest" description="Disordered" evidence="8">
    <location>
        <begin position="1"/>
        <end position="20"/>
    </location>
</feature>
<dbReference type="Pfam" id="PF07200">
    <property type="entry name" value="Mod_r"/>
    <property type="match status" value="1"/>
</dbReference>
<evidence type="ECO:0000256" key="3">
    <source>
        <dbReference type="ARBA" id="ARBA00022448"/>
    </source>
</evidence>
<evidence type="ECO:0000256" key="6">
    <source>
        <dbReference type="ARBA" id="ARBA00025010"/>
    </source>
</evidence>
<reference evidence="10" key="1">
    <citation type="submission" date="2022-11" db="UniProtKB">
        <authorList>
            <consortium name="EnsemblMetazoa"/>
        </authorList>
    </citation>
    <scope>IDENTIFICATION</scope>
</reference>
<dbReference type="InterPro" id="IPR016135">
    <property type="entry name" value="UBQ-conjugating_enzyme/RWD"/>
</dbReference>
<dbReference type="SUPFAM" id="SSF54495">
    <property type="entry name" value="UBC-like"/>
    <property type="match status" value="1"/>
</dbReference>
<dbReference type="PANTHER" id="PTHR13678:SF2">
    <property type="entry name" value="VACUOLAR PROTEIN SORTING-ASSOCIATED PROTEIN 37A"/>
    <property type="match status" value="1"/>
</dbReference>
<evidence type="ECO:0000256" key="5">
    <source>
        <dbReference type="ARBA" id="ARBA00022927"/>
    </source>
</evidence>
<evidence type="ECO:0000313" key="10">
    <source>
        <dbReference type="EnsemblMetazoa" id="XP_020903627.1"/>
    </source>
</evidence>
<dbReference type="EnsemblMetazoa" id="XM_021047968.2">
    <property type="protein sequence ID" value="XP_020903627.1"/>
    <property type="gene ID" value="LOC110242036"/>
</dbReference>
<dbReference type="CDD" id="cd11586">
    <property type="entry name" value="VbhA_like"/>
    <property type="match status" value="1"/>
</dbReference>
<dbReference type="PROSITE" id="PS51314">
    <property type="entry name" value="VPS37_C"/>
    <property type="match status" value="1"/>
</dbReference>
<dbReference type="GO" id="GO:0043162">
    <property type="term" value="P:ubiquitin-dependent protein catabolic process via the multivesicular body sorting pathway"/>
    <property type="evidence" value="ECO:0007669"/>
    <property type="project" value="TreeGrafter"/>
</dbReference>
<evidence type="ECO:0000256" key="8">
    <source>
        <dbReference type="SAM" id="MobiDB-lite"/>
    </source>
</evidence>
<evidence type="ECO:0000259" key="9">
    <source>
        <dbReference type="PROSITE" id="PS51314"/>
    </source>
</evidence>
<dbReference type="InterPro" id="IPR037202">
    <property type="entry name" value="ESCRT_assembly_dom"/>
</dbReference>
<dbReference type="GO" id="GO:0000813">
    <property type="term" value="C:ESCRT I complex"/>
    <property type="evidence" value="ECO:0007669"/>
    <property type="project" value="UniProtKB-ARBA"/>
</dbReference>
<dbReference type="GO" id="GO:0031902">
    <property type="term" value="C:late endosome membrane"/>
    <property type="evidence" value="ECO:0007669"/>
    <property type="project" value="UniProtKB-SubCell"/>
</dbReference>
<feature type="domain" description="VPS37 C-terminal" evidence="9">
    <location>
        <begin position="291"/>
        <end position="373"/>
    </location>
</feature>
<keyword evidence="11" id="KW-1185">Reference proteome</keyword>
<accession>A0A913XFJ3</accession>
<dbReference type="InterPro" id="IPR009851">
    <property type="entry name" value="Mod_r"/>
</dbReference>
<organism evidence="10 11">
    <name type="scientific">Exaiptasia diaphana</name>
    <name type="common">Tropical sea anemone</name>
    <name type="synonym">Aiptasia pulchella</name>
    <dbReference type="NCBI Taxonomy" id="2652724"/>
    <lineage>
        <taxon>Eukaryota</taxon>
        <taxon>Metazoa</taxon>
        <taxon>Cnidaria</taxon>
        <taxon>Anthozoa</taxon>
        <taxon>Hexacorallia</taxon>
        <taxon>Actiniaria</taxon>
        <taxon>Aiptasiidae</taxon>
        <taxon>Exaiptasia</taxon>
    </lineage>
</organism>